<keyword evidence="2" id="KW-0342">GTP-binding</keyword>
<dbReference type="GO" id="GO:0022412">
    <property type="term" value="P:cellular process involved in reproduction in multicellular organism"/>
    <property type="evidence" value="ECO:0007669"/>
    <property type="project" value="UniProtKB-ARBA"/>
</dbReference>
<proteinExistence type="predicted"/>
<dbReference type="GO" id="GO:0001667">
    <property type="term" value="P:ameboidal-type cell migration"/>
    <property type="evidence" value="ECO:0007669"/>
    <property type="project" value="UniProtKB-ARBA"/>
</dbReference>
<dbReference type="AlphaFoldDB" id="A0A8X6T851"/>
<evidence type="ECO:0000256" key="1">
    <source>
        <dbReference type="ARBA" id="ARBA00022741"/>
    </source>
</evidence>
<dbReference type="GO" id="GO:0035099">
    <property type="term" value="P:hemocyte migration"/>
    <property type="evidence" value="ECO:0007669"/>
    <property type="project" value="UniProtKB-ARBA"/>
</dbReference>
<organism evidence="3 4">
    <name type="scientific">Nephila pilipes</name>
    <name type="common">Giant wood spider</name>
    <name type="synonym">Nephila maculata</name>
    <dbReference type="NCBI Taxonomy" id="299642"/>
    <lineage>
        <taxon>Eukaryota</taxon>
        <taxon>Metazoa</taxon>
        <taxon>Ecdysozoa</taxon>
        <taxon>Arthropoda</taxon>
        <taxon>Chelicerata</taxon>
        <taxon>Arachnida</taxon>
        <taxon>Araneae</taxon>
        <taxon>Araneomorphae</taxon>
        <taxon>Entelegynae</taxon>
        <taxon>Araneoidea</taxon>
        <taxon>Nephilidae</taxon>
        <taxon>Nephila</taxon>
    </lineage>
</organism>
<keyword evidence="4" id="KW-1185">Reference proteome</keyword>
<dbReference type="EMBL" id="BMAW01097681">
    <property type="protein sequence ID" value="GFS80957.1"/>
    <property type="molecule type" value="Genomic_DNA"/>
</dbReference>
<dbReference type="Pfam" id="PF00071">
    <property type="entry name" value="Ras"/>
    <property type="match status" value="1"/>
</dbReference>
<dbReference type="PANTHER" id="PTHR24072">
    <property type="entry name" value="RHO FAMILY GTPASE"/>
    <property type="match status" value="1"/>
</dbReference>
<dbReference type="SUPFAM" id="SSF52540">
    <property type="entry name" value="P-loop containing nucleoside triphosphate hydrolases"/>
    <property type="match status" value="1"/>
</dbReference>
<name>A0A8X6T851_NEPPI</name>
<dbReference type="GO" id="GO:0003006">
    <property type="term" value="P:developmental process involved in reproduction"/>
    <property type="evidence" value="ECO:0007669"/>
    <property type="project" value="UniProtKB-ARBA"/>
</dbReference>
<dbReference type="GO" id="GO:0003924">
    <property type="term" value="F:GTPase activity"/>
    <property type="evidence" value="ECO:0007669"/>
    <property type="project" value="InterPro"/>
</dbReference>
<dbReference type="InterPro" id="IPR003578">
    <property type="entry name" value="Small_GTPase_Rho"/>
</dbReference>
<dbReference type="GO" id="GO:0007264">
    <property type="term" value="P:small GTPase-mediated signal transduction"/>
    <property type="evidence" value="ECO:0007669"/>
    <property type="project" value="InterPro"/>
</dbReference>
<evidence type="ECO:0000313" key="4">
    <source>
        <dbReference type="Proteomes" id="UP000887013"/>
    </source>
</evidence>
<accession>A0A8X6T851</accession>
<dbReference type="GO" id="GO:0005525">
    <property type="term" value="F:GTP binding"/>
    <property type="evidence" value="ECO:0007669"/>
    <property type="project" value="UniProtKB-KW"/>
</dbReference>
<dbReference type="OrthoDB" id="25896at2759"/>
<dbReference type="InterPro" id="IPR001806">
    <property type="entry name" value="Small_GTPase"/>
</dbReference>
<evidence type="ECO:0000313" key="3">
    <source>
        <dbReference type="EMBL" id="GFS80957.1"/>
    </source>
</evidence>
<keyword evidence="1" id="KW-0547">Nucleotide-binding</keyword>
<protein>
    <submittedName>
        <fullName evidence="3">Uncharacterized protein</fullName>
    </submittedName>
</protein>
<comment type="caution">
    <text evidence="3">The sequence shown here is derived from an EMBL/GenBank/DDBJ whole genome shotgun (WGS) entry which is preliminary data.</text>
</comment>
<dbReference type="Gene3D" id="3.40.50.300">
    <property type="entry name" value="P-loop containing nucleotide triphosphate hydrolases"/>
    <property type="match status" value="1"/>
</dbReference>
<gene>
    <name evidence="3" type="ORF">NPIL_62641</name>
</gene>
<reference evidence="3" key="1">
    <citation type="submission" date="2020-08" db="EMBL/GenBank/DDBJ databases">
        <title>Multicomponent nature underlies the extraordinary mechanical properties of spider dragline silk.</title>
        <authorList>
            <person name="Kono N."/>
            <person name="Nakamura H."/>
            <person name="Mori M."/>
            <person name="Yoshida Y."/>
            <person name="Ohtoshi R."/>
            <person name="Malay A.D."/>
            <person name="Moran D.A.P."/>
            <person name="Tomita M."/>
            <person name="Numata K."/>
            <person name="Arakawa K."/>
        </authorList>
    </citation>
    <scope>NUCLEOTIDE SEQUENCE</scope>
</reference>
<sequence length="204" mass="23314">MSKHRRWPATDRPNYINILIYGAPDCGVTRLIENIMSHCNDVRIHKEFNSGTMACQVPFQLDGCLFHLRICDLSRTTRLANESNDVMVLKYEIDVVIYCYSIDDNDSLTHLINVLNERDNVDDLPSVLVGNKLDLRNRWEIVQRSNEGRASFVSHQKAANFAEEFALSWLVECSAETGQSVREVLEAAVYSFCGKKGKRKMLEP</sequence>
<dbReference type="SMART" id="SM00174">
    <property type="entry name" value="RHO"/>
    <property type="match status" value="1"/>
</dbReference>
<dbReference type="InterPro" id="IPR027417">
    <property type="entry name" value="P-loop_NTPase"/>
</dbReference>
<dbReference type="Proteomes" id="UP000887013">
    <property type="component" value="Unassembled WGS sequence"/>
</dbReference>
<dbReference type="PRINTS" id="PR00449">
    <property type="entry name" value="RASTRNSFRMNG"/>
</dbReference>
<dbReference type="GO" id="GO:0035006">
    <property type="term" value="P:melanization defense response"/>
    <property type="evidence" value="ECO:0007669"/>
    <property type="project" value="UniProtKB-ARBA"/>
</dbReference>
<evidence type="ECO:0000256" key="2">
    <source>
        <dbReference type="ARBA" id="ARBA00023134"/>
    </source>
</evidence>